<dbReference type="InterPro" id="IPR017853">
    <property type="entry name" value="GH"/>
</dbReference>
<dbReference type="InterPro" id="IPR013783">
    <property type="entry name" value="Ig-like_fold"/>
</dbReference>
<evidence type="ECO:0000259" key="7">
    <source>
        <dbReference type="Pfam" id="PF16355"/>
    </source>
</evidence>
<evidence type="ECO:0000256" key="1">
    <source>
        <dbReference type="ARBA" id="ARBA00007401"/>
    </source>
</evidence>
<name>A0A5N4EPM1_BACOV</name>
<organism evidence="8 9">
    <name type="scientific">Bacteroides ovatus</name>
    <dbReference type="NCBI Taxonomy" id="28116"/>
    <lineage>
        <taxon>Bacteria</taxon>
        <taxon>Pseudomonadati</taxon>
        <taxon>Bacteroidota</taxon>
        <taxon>Bacteroidia</taxon>
        <taxon>Bacteroidales</taxon>
        <taxon>Bacteroidaceae</taxon>
        <taxon>Bacteroides</taxon>
    </lineage>
</organism>
<dbReference type="EMBL" id="VWFO01000019">
    <property type="protein sequence ID" value="KAA4663341.1"/>
    <property type="molecule type" value="Genomic_DNA"/>
</dbReference>
<evidence type="ECO:0000313" key="9">
    <source>
        <dbReference type="Proteomes" id="UP000435985"/>
    </source>
</evidence>
<feature type="domain" description="Glycoside hydrolase family 2 immunoglobulin-like beta-sandwich" evidence="4">
    <location>
        <begin position="195"/>
        <end position="292"/>
    </location>
</feature>
<dbReference type="Pfam" id="PF00703">
    <property type="entry name" value="Glyco_hydro_2"/>
    <property type="match status" value="1"/>
</dbReference>
<accession>A0A5N4EPM1</accession>
<dbReference type="Pfam" id="PF02837">
    <property type="entry name" value="Glyco_hydro_2_N"/>
    <property type="match status" value="1"/>
</dbReference>
<dbReference type="SUPFAM" id="SSF49785">
    <property type="entry name" value="Galactose-binding domain-like"/>
    <property type="match status" value="1"/>
</dbReference>
<feature type="domain" description="DUF4982" evidence="7">
    <location>
        <begin position="620"/>
        <end position="668"/>
    </location>
</feature>
<dbReference type="Pfam" id="PF16355">
    <property type="entry name" value="DUF4982"/>
    <property type="match status" value="1"/>
</dbReference>
<reference evidence="8 9" key="1">
    <citation type="journal article" date="2019" name="Nat. Med.">
        <title>A library of human gut bacterial isolates paired with longitudinal multiomics data enables mechanistic microbiome research.</title>
        <authorList>
            <person name="Poyet M."/>
            <person name="Groussin M."/>
            <person name="Gibbons S.M."/>
            <person name="Avila-Pacheco J."/>
            <person name="Jiang X."/>
            <person name="Kearney S.M."/>
            <person name="Perrotta A.R."/>
            <person name="Berdy B."/>
            <person name="Zhao S."/>
            <person name="Lieberman T.D."/>
            <person name="Swanson P.K."/>
            <person name="Smith M."/>
            <person name="Roesemann S."/>
            <person name="Alexander J.E."/>
            <person name="Rich S.A."/>
            <person name="Livny J."/>
            <person name="Vlamakis H."/>
            <person name="Clish C."/>
            <person name="Bullock K."/>
            <person name="Deik A."/>
            <person name="Scott J."/>
            <person name="Pierce K.A."/>
            <person name="Xavier R.J."/>
            <person name="Alm E.J."/>
        </authorList>
    </citation>
    <scope>NUCLEOTIDE SEQUENCE [LARGE SCALE GENOMIC DNA]</scope>
    <source>
        <strain evidence="8 9">BIOML-A14</strain>
    </source>
</reference>
<feature type="domain" description="Glycoside hydrolase family 2 catalytic" evidence="5">
    <location>
        <begin position="299"/>
        <end position="591"/>
    </location>
</feature>
<evidence type="ECO:0000259" key="4">
    <source>
        <dbReference type="Pfam" id="PF00703"/>
    </source>
</evidence>
<dbReference type="GO" id="GO:0005975">
    <property type="term" value="P:carbohydrate metabolic process"/>
    <property type="evidence" value="ECO:0007669"/>
    <property type="project" value="InterPro"/>
</dbReference>
<feature type="domain" description="Glycosyl hydrolases family 2 sugar binding" evidence="6">
    <location>
        <begin position="69"/>
        <end position="172"/>
    </location>
</feature>
<keyword evidence="2 8" id="KW-0378">Hydrolase</keyword>
<evidence type="ECO:0000313" key="8">
    <source>
        <dbReference type="EMBL" id="KAA4663341.1"/>
    </source>
</evidence>
<sequence>MKTVLLQSSRLVSVVLFMLYGMSMFAQRQDILLNNDWNFRFSHQVQKGTEVRVDLPHTWNAQDALSGKIDYKRGIGNYEKNLFIRPEWKGKRLFIRFEGVNNIADVFINRRHIGEHRGGYGAFIFEITGKVEYGKENSILVRVNNGEQLDIMPLVGDFNFYGGIYRDVHLLITDETCISPLDYASPGVRLIQDSVSHRYAKVRAIVDLSNGSSGNQEVELNVRLLDGQRVVKEGTKNVNLSGNEVMQQELTFEIDQPHLWNGRQDPFLYQAEVTLFRNGQMVDRVTQPLGLRFYRIDPDKGFFLNGKHLPLQGVCRHQDRSEVGNALRPQHHEEDVALMLEMGVNAVRLAHYPQATYFYDLMDKNGIIVWAEIPFVGPGGYNDKGFVDLPAFRANGKEQLKELIRQHYNHLSICVWGLFNELTELGDNPVEYIKELNVLAHQEDTTRPTTSASNQMGDLNFITDAIAWNRYDGWYGGTPADLGKWSDRMHKDHPEICIAISEYGAGASIYHQQDSLVKTVPTSWWHPENWQTYYHIENWKTISSRPYVWGSFVWNMFDFGAAHRTEGDRPGINDKGLVTFDRKVRKDAFYFYKANWNREEPMLYLTGKRNTVRTQRLQTITAFTNLSGAELFVNGKSYGKAIPDSYAILEWKNVELEPGENEIKVVSTNKKLPLSDSFHCRL</sequence>
<dbReference type="InterPro" id="IPR051913">
    <property type="entry name" value="GH2_Domain-Containing"/>
</dbReference>
<dbReference type="Proteomes" id="UP000435985">
    <property type="component" value="Unassembled WGS sequence"/>
</dbReference>
<dbReference type="GO" id="GO:0004553">
    <property type="term" value="F:hydrolase activity, hydrolyzing O-glycosyl compounds"/>
    <property type="evidence" value="ECO:0007669"/>
    <property type="project" value="InterPro"/>
</dbReference>
<dbReference type="SUPFAM" id="SSF49303">
    <property type="entry name" value="beta-Galactosidase/glucuronidase domain"/>
    <property type="match status" value="1"/>
</dbReference>
<dbReference type="InterPro" id="IPR036156">
    <property type="entry name" value="Beta-gal/glucu_dom_sf"/>
</dbReference>
<dbReference type="Gene3D" id="2.60.40.10">
    <property type="entry name" value="Immunoglobulins"/>
    <property type="match status" value="2"/>
</dbReference>
<evidence type="ECO:0000256" key="3">
    <source>
        <dbReference type="ARBA" id="ARBA00023295"/>
    </source>
</evidence>
<dbReference type="InterPro" id="IPR006104">
    <property type="entry name" value="Glyco_hydro_2_N"/>
</dbReference>
<comment type="caution">
    <text evidence="8">The sequence shown here is derived from an EMBL/GenBank/DDBJ whole genome shotgun (WGS) entry which is preliminary data.</text>
</comment>
<evidence type="ECO:0000259" key="6">
    <source>
        <dbReference type="Pfam" id="PF02837"/>
    </source>
</evidence>
<dbReference type="SUPFAM" id="SSF51445">
    <property type="entry name" value="(Trans)glycosidases"/>
    <property type="match status" value="1"/>
</dbReference>
<dbReference type="InterPro" id="IPR032311">
    <property type="entry name" value="DUF4982"/>
</dbReference>
<dbReference type="Gene3D" id="2.60.120.260">
    <property type="entry name" value="Galactose-binding domain-like"/>
    <property type="match status" value="1"/>
</dbReference>
<dbReference type="PANTHER" id="PTHR42732:SF1">
    <property type="entry name" value="BETA-MANNOSIDASE"/>
    <property type="match status" value="1"/>
</dbReference>
<proteinExistence type="inferred from homology"/>
<dbReference type="PANTHER" id="PTHR42732">
    <property type="entry name" value="BETA-GALACTOSIDASE"/>
    <property type="match status" value="1"/>
</dbReference>
<evidence type="ECO:0000256" key="2">
    <source>
        <dbReference type="ARBA" id="ARBA00022801"/>
    </source>
</evidence>
<evidence type="ECO:0000259" key="5">
    <source>
        <dbReference type="Pfam" id="PF02836"/>
    </source>
</evidence>
<comment type="similarity">
    <text evidence="1">Belongs to the glycosyl hydrolase 2 family.</text>
</comment>
<dbReference type="AlphaFoldDB" id="A0A5N4EPM1"/>
<gene>
    <name evidence="8" type="ORF">F3B98_15530</name>
</gene>
<dbReference type="Pfam" id="PF02836">
    <property type="entry name" value="Glyco_hydro_2_C"/>
    <property type="match status" value="1"/>
</dbReference>
<dbReference type="InterPro" id="IPR006103">
    <property type="entry name" value="Glyco_hydro_2_cat"/>
</dbReference>
<keyword evidence="3" id="KW-0326">Glycosidase</keyword>
<protein>
    <submittedName>
        <fullName evidence="8">Glycoside hydrolase family 2 protein</fullName>
    </submittedName>
</protein>
<dbReference type="Gene3D" id="3.20.20.80">
    <property type="entry name" value="Glycosidases"/>
    <property type="match status" value="1"/>
</dbReference>
<dbReference type="PRINTS" id="PR00132">
    <property type="entry name" value="GLHYDRLASE2"/>
</dbReference>
<dbReference type="InterPro" id="IPR006102">
    <property type="entry name" value="Ig-like_GH2"/>
</dbReference>
<dbReference type="InterPro" id="IPR008979">
    <property type="entry name" value="Galactose-bd-like_sf"/>
</dbReference>
<dbReference type="InterPro" id="IPR006101">
    <property type="entry name" value="Glyco_hydro_2"/>
</dbReference>